<proteinExistence type="predicted"/>
<evidence type="ECO:0000313" key="2">
    <source>
        <dbReference type="EMBL" id="MFC4130752.1"/>
    </source>
</evidence>
<feature type="region of interest" description="Disordered" evidence="1">
    <location>
        <begin position="65"/>
        <end position="109"/>
    </location>
</feature>
<name>A0ABV8LKE8_9ACTN</name>
<evidence type="ECO:0000313" key="3">
    <source>
        <dbReference type="Proteomes" id="UP001595816"/>
    </source>
</evidence>
<dbReference type="Proteomes" id="UP001595816">
    <property type="component" value="Unassembled WGS sequence"/>
</dbReference>
<feature type="compositionally biased region" description="Low complexity" evidence="1">
    <location>
        <begin position="65"/>
        <end position="101"/>
    </location>
</feature>
<reference evidence="3" key="1">
    <citation type="journal article" date="2019" name="Int. J. Syst. Evol. Microbiol.">
        <title>The Global Catalogue of Microorganisms (GCM) 10K type strain sequencing project: providing services to taxonomists for standard genome sequencing and annotation.</title>
        <authorList>
            <consortium name="The Broad Institute Genomics Platform"/>
            <consortium name="The Broad Institute Genome Sequencing Center for Infectious Disease"/>
            <person name="Wu L."/>
            <person name="Ma J."/>
        </authorList>
    </citation>
    <scope>NUCLEOTIDE SEQUENCE [LARGE SCALE GENOMIC DNA]</scope>
    <source>
        <strain evidence="3">CGMCC 4.7289</strain>
    </source>
</reference>
<protein>
    <recommendedName>
        <fullName evidence="4">Pectate lyase</fullName>
    </recommendedName>
</protein>
<gene>
    <name evidence="2" type="ORF">ACFOZ4_09060</name>
</gene>
<dbReference type="SUPFAM" id="SSF51126">
    <property type="entry name" value="Pectin lyase-like"/>
    <property type="match status" value="1"/>
</dbReference>
<feature type="region of interest" description="Disordered" evidence="1">
    <location>
        <begin position="347"/>
        <end position="366"/>
    </location>
</feature>
<sequence length="366" mass="38012">MRPPQPPPRRRMPWYDRYRRALLAGATVLVIVGAIGVAYAVQRTDGADGVDAGASASASAHVTDSASAAGSPSASPTKSASPTATPKPSSSAKLPSAAGGPWPNASNTGVPAGTKLSAYSGPCQIKTAGTVIDAKTVNCTLEVRAANVTIKRSKINGRVVLDTDISGSSKWSYTLVDSEVNAGLVQLPAVSYGNMKVIRTDVTGGATSVQCGEHAISCTIEDSYLHGQRIPDDANWHLGGFLSNGGKNIRIRHNYIFCSPPANSVGEGCTGDLNLLGDFATISDVVIDSNFLAAGTGMSYCLYGGDASSKPFPHANHVIVVNNVFQRGSNRKCGAYGPVTGFNKNGTGNQWSNNKWDDGSTVPPEN</sequence>
<comment type="caution">
    <text evidence="2">The sequence shown here is derived from an EMBL/GenBank/DDBJ whole genome shotgun (WGS) entry which is preliminary data.</text>
</comment>
<evidence type="ECO:0008006" key="4">
    <source>
        <dbReference type="Google" id="ProtNLM"/>
    </source>
</evidence>
<organism evidence="2 3">
    <name type="scientific">Hamadaea flava</name>
    <dbReference type="NCBI Taxonomy" id="1742688"/>
    <lineage>
        <taxon>Bacteria</taxon>
        <taxon>Bacillati</taxon>
        <taxon>Actinomycetota</taxon>
        <taxon>Actinomycetes</taxon>
        <taxon>Micromonosporales</taxon>
        <taxon>Micromonosporaceae</taxon>
        <taxon>Hamadaea</taxon>
    </lineage>
</organism>
<dbReference type="InterPro" id="IPR011050">
    <property type="entry name" value="Pectin_lyase_fold/virulence"/>
</dbReference>
<dbReference type="EMBL" id="JBHSAY010000005">
    <property type="protein sequence ID" value="MFC4130752.1"/>
    <property type="molecule type" value="Genomic_DNA"/>
</dbReference>
<dbReference type="RefSeq" id="WP_253757286.1">
    <property type="nucleotide sequence ID" value="NZ_JAMZDZ010000001.1"/>
</dbReference>
<keyword evidence="3" id="KW-1185">Reference proteome</keyword>
<evidence type="ECO:0000256" key="1">
    <source>
        <dbReference type="SAM" id="MobiDB-lite"/>
    </source>
</evidence>
<accession>A0ABV8LKE8</accession>